<proteinExistence type="predicted"/>
<keyword evidence="2" id="KW-1185">Reference proteome</keyword>
<evidence type="ECO:0000313" key="2">
    <source>
        <dbReference type="Proteomes" id="UP000276133"/>
    </source>
</evidence>
<accession>A0A3M7SF25</accession>
<protein>
    <submittedName>
        <fullName evidence="1">Uncharacterized protein</fullName>
    </submittedName>
</protein>
<organism evidence="1 2">
    <name type="scientific">Brachionus plicatilis</name>
    <name type="common">Marine rotifer</name>
    <name type="synonym">Brachionus muelleri</name>
    <dbReference type="NCBI Taxonomy" id="10195"/>
    <lineage>
        <taxon>Eukaryota</taxon>
        <taxon>Metazoa</taxon>
        <taxon>Spiralia</taxon>
        <taxon>Gnathifera</taxon>
        <taxon>Rotifera</taxon>
        <taxon>Eurotatoria</taxon>
        <taxon>Monogononta</taxon>
        <taxon>Pseudotrocha</taxon>
        <taxon>Ploima</taxon>
        <taxon>Brachionidae</taxon>
        <taxon>Brachionus</taxon>
    </lineage>
</organism>
<dbReference type="AlphaFoldDB" id="A0A3M7SF25"/>
<dbReference type="Proteomes" id="UP000276133">
    <property type="component" value="Unassembled WGS sequence"/>
</dbReference>
<name>A0A3M7SF25_BRAPC</name>
<reference evidence="1 2" key="1">
    <citation type="journal article" date="2018" name="Sci. Rep.">
        <title>Genomic signatures of local adaptation to the degree of environmental predictability in rotifers.</title>
        <authorList>
            <person name="Franch-Gras L."/>
            <person name="Hahn C."/>
            <person name="Garcia-Roger E.M."/>
            <person name="Carmona M.J."/>
            <person name="Serra M."/>
            <person name="Gomez A."/>
        </authorList>
    </citation>
    <scope>NUCLEOTIDE SEQUENCE [LARGE SCALE GENOMIC DNA]</scope>
    <source>
        <strain evidence="1">HYR1</strain>
    </source>
</reference>
<dbReference type="EMBL" id="REGN01001503">
    <property type="protein sequence ID" value="RNA34275.1"/>
    <property type="molecule type" value="Genomic_DNA"/>
</dbReference>
<gene>
    <name evidence="1" type="ORF">BpHYR1_029810</name>
</gene>
<sequence length="69" mass="8278">MLQSTHIFGSPKKINQFKNQIDKFFKLKNHLMTNSKNSLIKKLFVLKRLFDLIINFKLPKNLHDFAKKF</sequence>
<comment type="caution">
    <text evidence="1">The sequence shown here is derived from an EMBL/GenBank/DDBJ whole genome shotgun (WGS) entry which is preliminary data.</text>
</comment>
<evidence type="ECO:0000313" key="1">
    <source>
        <dbReference type="EMBL" id="RNA34275.1"/>
    </source>
</evidence>